<protein>
    <submittedName>
        <fullName evidence="1">Uncharacterized protein</fullName>
    </submittedName>
</protein>
<gene>
    <name evidence="1" type="ORF">SAMN05421512_106138</name>
</gene>
<keyword evidence="2" id="KW-1185">Reference proteome</keyword>
<sequence>MFKSQNSQNRTAAPRFTDINEICMSDCPVEVDALPAVNKLLQHHACFRNMSETFEAGLFDIVEMNFVECNPLQERALRELVHLLSRRILDIFEASLLMKQLALEDGTATLTSGQIALFIETAREEAQIQCLDINELRPASEEFAYAAVLKTVFDELRAYLGLPTLDLEFLIGDIKACLDLVVQRHVWRRIRIETETHRRVGEQIESLMALASDAGHNRIPRLFTIRPIPASARIASMTAAFGKGRGSLPSPA</sequence>
<evidence type="ECO:0000313" key="2">
    <source>
        <dbReference type="Proteomes" id="UP000219331"/>
    </source>
</evidence>
<dbReference type="OrthoDB" id="7831334at2"/>
<reference evidence="1 2" key="1">
    <citation type="submission" date="2017-08" db="EMBL/GenBank/DDBJ databases">
        <authorList>
            <person name="de Groot N.N."/>
        </authorList>
    </citation>
    <scope>NUCLEOTIDE SEQUENCE [LARGE SCALE GENOMIC DNA]</scope>
    <source>
        <strain evidence="1 2">USBA 352</strain>
    </source>
</reference>
<dbReference type="EMBL" id="OBML01000006">
    <property type="protein sequence ID" value="SOC09850.1"/>
    <property type="molecule type" value="Genomic_DNA"/>
</dbReference>
<accession>A0A285SP55</accession>
<dbReference type="RefSeq" id="WP_067220813.1">
    <property type="nucleotide sequence ID" value="NZ_JAJGNR010000002.1"/>
</dbReference>
<organism evidence="1 2">
    <name type="scientific">Stappia indica</name>
    <dbReference type="NCBI Taxonomy" id="538381"/>
    <lineage>
        <taxon>Bacteria</taxon>
        <taxon>Pseudomonadati</taxon>
        <taxon>Pseudomonadota</taxon>
        <taxon>Alphaproteobacteria</taxon>
        <taxon>Hyphomicrobiales</taxon>
        <taxon>Stappiaceae</taxon>
        <taxon>Stappia</taxon>
    </lineage>
</organism>
<evidence type="ECO:0000313" key="1">
    <source>
        <dbReference type="EMBL" id="SOC09850.1"/>
    </source>
</evidence>
<name>A0A285SP55_9HYPH</name>
<dbReference type="AlphaFoldDB" id="A0A285SP55"/>
<proteinExistence type="predicted"/>
<dbReference type="Proteomes" id="UP000219331">
    <property type="component" value="Unassembled WGS sequence"/>
</dbReference>